<accession>A0A563EW22</accession>
<sequence length="156" mass="15240">MSRSGLFRAAALLAAGVSPLLVGAASAAETPDLKGIAPEAAAAEKVAPLIQDASKTTNPLDAAKGVKLPSVKAPVANPAQVKAPEAPAAERSLPAGLPGLPVPADLPAPGDLPIGTLPTLPDTNAVPDAKVGDVKVPAVSKLPGVESVQGQLPPLG</sequence>
<feature type="region of interest" description="Disordered" evidence="1">
    <location>
        <begin position="78"/>
        <end position="128"/>
    </location>
</feature>
<keyword evidence="2" id="KW-0732">Signal</keyword>
<dbReference type="EMBL" id="VOBR01000007">
    <property type="protein sequence ID" value="TWP51853.1"/>
    <property type="molecule type" value="Genomic_DNA"/>
</dbReference>
<feature type="chain" id="PRO_5022211511" description="ATP-binding protein" evidence="2">
    <location>
        <begin position="28"/>
        <end position="156"/>
    </location>
</feature>
<feature type="signal peptide" evidence="2">
    <location>
        <begin position="1"/>
        <end position="27"/>
    </location>
</feature>
<proteinExistence type="predicted"/>
<reference evidence="3 4" key="1">
    <citation type="submission" date="2019-07" db="EMBL/GenBank/DDBJ databases">
        <title>Lentzea xizangensis sp. nov., isolated from Qinghai-Tibetan Plateau Soils.</title>
        <authorList>
            <person name="Huang J."/>
        </authorList>
    </citation>
    <scope>NUCLEOTIDE SEQUENCE [LARGE SCALE GENOMIC DNA]</scope>
    <source>
        <strain evidence="3 4">FXJ1.1311</strain>
    </source>
</reference>
<dbReference type="AlphaFoldDB" id="A0A563EW22"/>
<dbReference type="RefSeq" id="WP_146351695.1">
    <property type="nucleotide sequence ID" value="NZ_VOBR01000007.1"/>
</dbReference>
<evidence type="ECO:0008006" key="5">
    <source>
        <dbReference type="Google" id="ProtNLM"/>
    </source>
</evidence>
<evidence type="ECO:0000256" key="2">
    <source>
        <dbReference type="SAM" id="SignalP"/>
    </source>
</evidence>
<comment type="caution">
    <text evidence="3">The sequence shown here is derived from an EMBL/GenBank/DDBJ whole genome shotgun (WGS) entry which is preliminary data.</text>
</comment>
<gene>
    <name evidence="3" type="ORF">FKR81_13455</name>
</gene>
<evidence type="ECO:0000313" key="3">
    <source>
        <dbReference type="EMBL" id="TWP51853.1"/>
    </source>
</evidence>
<organism evidence="3 4">
    <name type="scientific">Lentzea tibetensis</name>
    <dbReference type="NCBI Taxonomy" id="2591470"/>
    <lineage>
        <taxon>Bacteria</taxon>
        <taxon>Bacillati</taxon>
        <taxon>Actinomycetota</taxon>
        <taxon>Actinomycetes</taxon>
        <taxon>Pseudonocardiales</taxon>
        <taxon>Pseudonocardiaceae</taxon>
        <taxon>Lentzea</taxon>
    </lineage>
</organism>
<protein>
    <recommendedName>
        <fullName evidence="5">ATP-binding protein</fullName>
    </recommendedName>
</protein>
<evidence type="ECO:0000313" key="4">
    <source>
        <dbReference type="Proteomes" id="UP000316639"/>
    </source>
</evidence>
<dbReference type="Proteomes" id="UP000316639">
    <property type="component" value="Unassembled WGS sequence"/>
</dbReference>
<keyword evidence="4" id="KW-1185">Reference proteome</keyword>
<evidence type="ECO:0000256" key="1">
    <source>
        <dbReference type="SAM" id="MobiDB-lite"/>
    </source>
</evidence>
<name>A0A563EW22_9PSEU</name>